<dbReference type="InterPro" id="IPR019207">
    <property type="entry name" value="DUF2092"/>
</dbReference>
<accession>A0A552U986</accession>
<dbReference type="AlphaFoldDB" id="A0A552U986"/>
<reference evidence="1 2" key="1">
    <citation type="submission" date="2019-07" db="EMBL/GenBank/DDBJ databases">
        <title>Novel species isolated from glacier.</title>
        <authorList>
            <person name="Liu Q."/>
            <person name="Xin Y.-H."/>
        </authorList>
    </citation>
    <scope>NUCLEOTIDE SEQUENCE [LARGE SCALE GENOMIC DNA]</scope>
    <source>
        <strain evidence="1 2">LB1R16</strain>
    </source>
</reference>
<dbReference type="OrthoDB" id="116979at2"/>
<keyword evidence="2" id="KW-1185">Reference proteome</keyword>
<comment type="caution">
    <text evidence="1">The sequence shown here is derived from an EMBL/GenBank/DDBJ whole genome shotgun (WGS) entry which is preliminary data.</text>
</comment>
<name>A0A552U986_9SPHN</name>
<dbReference type="Proteomes" id="UP000317894">
    <property type="component" value="Unassembled WGS sequence"/>
</dbReference>
<organism evidence="1 2">
    <name type="scientific">Glacieibacterium frigidum</name>
    <dbReference type="NCBI Taxonomy" id="2593303"/>
    <lineage>
        <taxon>Bacteria</taxon>
        <taxon>Pseudomonadati</taxon>
        <taxon>Pseudomonadota</taxon>
        <taxon>Alphaproteobacteria</taxon>
        <taxon>Sphingomonadales</taxon>
        <taxon>Sphingosinicellaceae</taxon>
        <taxon>Glacieibacterium</taxon>
    </lineage>
</organism>
<gene>
    <name evidence="1" type="ORF">FMM06_13925</name>
</gene>
<proteinExistence type="predicted"/>
<evidence type="ECO:0000313" key="2">
    <source>
        <dbReference type="Proteomes" id="UP000317894"/>
    </source>
</evidence>
<evidence type="ECO:0000313" key="1">
    <source>
        <dbReference type="EMBL" id="TRW14775.1"/>
    </source>
</evidence>
<sequence length="261" mass="28207">MRIQLQTRRHAASGDRPALMLAGASLLLAVVAGAISVAAVAKPVPAPVSKPGLTPEAKAALSSMGTYLRSLKSFEVTADGTGDVAQDGQSLEYDARLRYVVALPDRMFAEVSTGSQQRQLYYDGLKLTVSAPEINYYADMPLSGSLAVLLDRAAAEYGIELPLHQLFLWGDAKRPVEWPTSGFKVGTTRCGVAICDQYAFRQPGLDYGMSSARRDWLHMLSFAVTMTITLYLIIDLEYPRLGLIDVASFERAAMATAGIDP</sequence>
<dbReference type="RefSeq" id="WP_144334945.1">
    <property type="nucleotide sequence ID" value="NZ_VJWA01000002.1"/>
</dbReference>
<dbReference type="EMBL" id="VJWA01000002">
    <property type="protein sequence ID" value="TRW14775.1"/>
    <property type="molecule type" value="Genomic_DNA"/>
</dbReference>
<dbReference type="Pfam" id="PF09865">
    <property type="entry name" value="DUF2092"/>
    <property type="match status" value="1"/>
</dbReference>
<protein>
    <submittedName>
        <fullName evidence="1">DUF2092 domain-containing protein</fullName>
    </submittedName>
</protein>